<comment type="caution">
    <text evidence="1">The sequence shown here is derived from an EMBL/GenBank/DDBJ whole genome shotgun (WGS) entry which is preliminary data.</text>
</comment>
<evidence type="ECO:0000313" key="1">
    <source>
        <dbReference type="EMBL" id="GHH99387.1"/>
    </source>
</evidence>
<dbReference type="Proteomes" id="UP000637074">
    <property type="component" value="Unassembled WGS sequence"/>
</dbReference>
<name>A0ABQ3N7C5_9BACI</name>
<keyword evidence="2" id="KW-1185">Reference proteome</keyword>
<gene>
    <name evidence="1" type="ORF">AM1BK_29300</name>
</gene>
<sequence>MGIWKEKMWNKQKWYKSQKKLFGNYYTPILSLSIKKMSSVLLGEGHQGSDLPYLTKVSSKIELLSNSLGVHLLGACPHRINIL</sequence>
<evidence type="ECO:0000313" key="2">
    <source>
        <dbReference type="Proteomes" id="UP000637074"/>
    </source>
</evidence>
<reference evidence="1 2" key="1">
    <citation type="journal article" date="2022" name="Int. J. Syst. Evol. Microbiol.">
        <title>Neobacillus kokaensis sp. nov., isolated from soil.</title>
        <authorList>
            <person name="Yuki K."/>
            <person name="Matsubara H."/>
            <person name="Yamaguchi S."/>
        </authorList>
    </citation>
    <scope>NUCLEOTIDE SEQUENCE [LARGE SCALE GENOMIC DNA]</scope>
    <source>
        <strain evidence="1 2">LOB 377</strain>
    </source>
</reference>
<accession>A0ABQ3N7C5</accession>
<protein>
    <submittedName>
        <fullName evidence="1">Uncharacterized protein</fullName>
    </submittedName>
</protein>
<dbReference type="EMBL" id="BNDS01000012">
    <property type="protein sequence ID" value="GHH99387.1"/>
    <property type="molecule type" value="Genomic_DNA"/>
</dbReference>
<proteinExistence type="predicted"/>
<organism evidence="1 2">
    <name type="scientific">Neobacillus kokaensis</name>
    <dbReference type="NCBI Taxonomy" id="2759023"/>
    <lineage>
        <taxon>Bacteria</taxon>
        <taxon>Bacillati</taxon>
        <taxon>Bacillota</taxon>
        <taxon>Bacilli</taxon>
        <taxon>Bacillales</taxon>
        <taxon>Bacillaceae</taxon>
        <taxon>Neobacillus</taxon>
    </lineage>
</organism>